<evidence type="ECO:0000313" key="2">
    <source>
        <dbReference type="EMBL" id="GEC20456.1"/>
    </source>
</evidence>
<protein>
    <submittedName>
        <fullName evidence="2">Uncharacterized protein</fullName>
    </submittedName>
</protein>
<accession>A0A4Y3WSX9</accession>
<dbReference type="RefSeq" id="WP_170183794.1">
    <property type="nucleotide sequence ID" value="NZ_BJNG01000018.1"/>
</dbReference>
<organism evidence="2 3">
    <name type="scientific">Pseudonocardia hydrocarbonoxydans</name>
    <dbReference type="NCBI Taxonomy" id="76726"/>
    <lineage>
        <taxon>Bacteria</taxon>
        <taxon>Bacillati</taxon>
        <taxon>Actinomycetota</taxon>
        <taxon>Actinomycetes</taxon>
        <taxon>Pseudonocardiales</taxon>
        <taxon>Pseudonocardiaceae</taxon>
        <taxon>Pseudonocardia</taxon>
    </lineage>
</organism>
<comment type="caution">
    <text evidence="2">The sequence shown here is derived from an EMBL/GenBank/DDBJ whole genome shotgun (WGS) entry which is preliminary data.</text>
</comment>
<dbReference type="AlphaFoldDB" id="A0A4Y3WSX9"/>
<sequence length="56" mass="5406">MSDPRPARPAVDATRRWSGGLATAVVAAPIAPAVGSPVTGAAASASRPGARPGAAW</sequence>
<evidence type="ECO:0000256" key="1">
    <source>
        <dbReference type="SAM" id="MobiDB-lite"/>
    </source>
</evidence>
<evidence type="ECO:0000313" key="3">
    <source>
        <dbReference type="Proteomes" id="UP000320338"/>
    </source>
</evidence>
<dbReference type="Proteomes" id="UP000320338">
    <property type="component" value="Unassembled WGS sequence"/>
</dbReference>
<gene>
    <name evidence="2" type="ORF">PHY01_27390</name>
</gene>
<dbReference type="EMBL" id="BJNG01000018">
    <property type="protein sequence ID" value="GEC20456.1"/>
    <property type="molecule type" value="Genomic_DNA"/>
</dbReference>
<feature type="region of interest" description="Disordered" evidence="1">
    <location>
        <begin position="36"/>
        <end position="56"/>
    </location>
</feature>
<proteinExistence type="predicted"/>
<reference evidence="2 3" key="1">
    <citation type="submission" date="2019-06" db="EMBL/GenBank/DDBJ databases">
        <title>Whole genome shotgun sequence of Pseudonocardia hydrocarbonoxydans NBRC 14498.</title>
        <authorList>
            <person name="Hosoyama A."/>
            <person name="Uohara A."/>
            <person name="Ohji S."/>
            <person name="Ichikawa N."/>
        </authorList>
    </citation>
    <scope>NUCLEOTIDE SEQUENCE [LARGE SCALE GENOMIC DNA]</scope>
    <source>
        <strain evidence="2 3">NBRC 14498</strain>
    </source>
</reference>
<keyword evidence="3" id="KW-1185">Reference proteome</keyword>
<name>A0A4Y3WSX9_9PSEU</name>